<gene>
    <name evidence="8" type="ORF">CHR55_02795</name>
</gene>
<dbReference type="CDD" id="cd06171">
    <property type="entry name" value="Sigma70_r4"/>
    <property type="match status" value="1"/>
</dbReference>
<proteinExistence type="inferred from homology"/>
<evidence type="ECO:0000256" key="4">
    <source>
        <dbReference type="ARBA" id="ARBA00023125"/>
    </source>
</evidence>
<evidence type="ECO:0000256" key="1">
    <source>
        <dbReference type="ARBA" id="ARBA00010641"/>
    </source>
</evidence>
<name>A0A2A5JI97_RHOSG</name>
<dbReference type="Pfam" id="PF04542">
    <property type="entry name" value="Sigma70_r2"/>
    <property type="match status" value="1"/>
</dbReference>
<sequence length="208" mass="22908">MHSYRGGTGGGAGNFESRSLENKNLEATDFELLTAHVAGDRHAFRELLLRHQDHLWHVARRTSYSDEDAADALQEGLLSAHRKAAKFRGDAAVRSWLHTIVVNACLDRIRRNKSRAAFSLSSENAEEPRDHRDYAATVDMSLTVEQALASLPPEQRAAVVAVDVEGYPVAEAAERLGVPVGTVKSRCARARKRLAAQLEDFREGGNHS</sequence>
<reference evidence="8 9" key="1">
    <citation type="submission" date="2017-07" db="EMBL/GenBank/DDBJ databases">
        <title>Draft sequence of Rhodococcus enclensis 23b-28.</title>
        <authorList>
            <person name="Besaury L."/>
            <person name="Sancelme M."/>
            <person name="Amato P."/>
            <person name="Lallement A."/>
            <person name="Delort A.-M."/>
        </authorList>
    </citation>
    <scope>NUCLEOTIDE SEQUENCE [LARGE SCALE GENOMIC DNA]</scope>
    <source>
        <strain evidence="8 9">23b-28</strain>
    </source>
</reference>
<dbReference type="Gene3D" id="1.10.10.10">
    <property type="entry name" value="Winged helix-like DNA-binding domain superfamily/Winged helix DNA-binding domain"/>
    <property type="match status" value="1"/>
</dbReference>
<feature type="domain" description="RNA polymerase sigma factor 70 region 4 type 2" evidence="7">
    <location>
        <begin position="144"/>
        <end position="194"/>
    </location>
</feature>
<dbReference type="NCBIfam" id="NF007225">
    <property type="entry name" value="PRK09643.1"/>
    <property type="match status" value="1"/>
</dbReference>
<dbReference type="AlphaFoldDB" id="A0A2A5JI97"/>
<evidence type="ECO:0000256" key="3">
    <source>
        <dbReference type="ARBA" id="ARBA00023082"/>
    </source>
</evidence>
<organism evidence="8 9">
    <name type="scientific">Rhodococcus qingshengii</name>
    <dbReference type="NCBI Taxonomy" id="334542"/>
    <lineage>
        <taxon>Bacteria</taxon>
        <taxon>Bacillati</taxon>
        <taxon>Actinomycetota</taxon>
        <taxon>Actinomycetes</taxon>
        <taxon>Mycobacteriales</taxon>
        <taxon>Nocardiaceae</taxon>
        <taxon>Rhodococcus</taxon>
        <taxon>Rhodococcus erythropolis group</taxon>
    </lineage>
</organism>
<keyword evidence="4" id="KW-0238">DNA-binding</keyword>
<dbReference type="SUPFAM" id="SSF88659">
    <property type="entry name" value="Sigma3 and sigma4 domains of RNA polymerase sigma factors"/>
    <property type="match status" value="1"/>
</dbReference>
<evidence type="ECO:0000259" key="7">
    <source>
        <dbReference type="Pfam" id="PF08281"/>
    </source>
</evidence>
<dbReference type="GO" id="GO:0016987">
    <property type="term" value="F:sigma factor activity"/>
    <property type="evidence" value="ECO:0007669"/>
    <property type="project" value="UniProtKB-KW"/>
</dbReference>
<accession>A0A2A5JI97</accession>
<dbReference type="Pfam" id="PF08281">
    <property type="entry name" value="Sigma70_r4_2"/>
    <property type="match status" value="1"/>
</dbReference>
<dbReference type="InterPro" id="IPR014284">
    <property type="entry name" value="RNA_pol_sigma-70_dom"/>
</dbReference>
<dbReference type="InterPro" id="IPR039425">
    <property type="entry name" value="RNA_pol_sigma-70-like"/>
</dbReference>
<comment type="caution">
    <text evidence="8">The sequence shown here is derived from an EMBL/GenBank/DDBJ whole genome shotgun (WGS) entry which is preliminary data.</text>
</comment>
<dbReference type="Proteomes" id="UP000230886">
    <property type="component" value="Unassembled WGS sequence"/>
</dbReference>
<evidence type="ECO:0000256" key="2">
    <source>
        <dbReference type="ARBA" id="ARBA00023015"/>
    </source>
</evidence>
<evidence type="ECO:0000259" key="6">
    <source>
        <dbReference type="Pfam" id="PF04542"/>
    </source>
</evidence>
<evidence type="ECO:0000313" key="8">
    <source>
        <dbReference type="EMBL" id="PCK29320.1"/>
    </source>
</evidence>
<keyword evidence="5" id="KW-0804">Transcription</keyword>
<dbReference type="GO" id="GO:0006352">
    <property type="term" value="P:DNA-templated transcription initiation"/>
    <property type="evidence" value="ECO:0007669"/>
    <property type="project" value="InterPro"/>
</dbReference>
<dbReference type="RefSeq" id="WP_075835073.1">
    <property type="nucleotide sequence ID" value="NZ_CP147921.1"/>
</dbReference>
<dbReference type="InterPro" id="IPR013249">
    <property type="entry name" value="RNA_pol_sigma70_r4_t2"/>
</dbReference>
<dbReference type="InterPro" id="IPR007627">
    <property type="entry name" value="RNA_pol_sigma70_r2"/>
</dbReference>
<dbReference type="Gene3D" id="1.10.1740.10">
    <property type="match status" value="1"/>
</dbReference>
<dbReference type="EMBL" id="NOVD01000001">
    <property type="protein sequence ID" value="PCK29320.1"/>
    <property type="molecule type" value="Genomic_DNA"/>
</dbReference>
<dbReference type="PANTHER" id="PTHR43133">
    <property type="entry name" value="RNA POLYMERASE ECF-TYPE SIGMA FACTO"/>
    <property type="match status" value="1"/>
</dbReference>
<dbReference type="GO" id="GO:0003677">
    <property type="term" value="F:DNA binding"/>
    <property type="evidence" value="ECO:0007669"/>
    <property type="project" value="UniProtKB-KW"/>
</dbReference>
<evidence type="ECO:0000256" key="5">
    <source>
        <dbReference type="ARBA" id="ARBA00023163"/>
    </source>
</evidence>
<feature type="domain" description="RNA polymerase sigma-70 region 2" evidence="6">
    <location>
        <begin position="49"/>
        <end position="114"/>
    </location>
</feature>
<dbReference type="InterPro" id="IPR036388">
    <property type="entry name" value="WH-like_DNA-bd_sf"/>
</dbReference>
<dbReference type="SUPFAM" id="SSF88946">
    <property type="entry name" value="Sigma2 domain of RNA polymerase sigma factors"/>
    <property type="match status" value="1"/>
</dbReference>
<keyword evidence="2" id="KW-0805">Transcription regulation</keyword>
<protein>
    <submittedName>
        <fullName evidence="8">RNA polymerase sigma factor SigM</fullName>
    </submittedName>
</protein>
<evidence type="ECO:0000313" key="9">
    <source>
        <dbReference type="Proteomes" id="UP000230886"/>
    </source>
</evidence>
<dbReference type="InterPro" id="IPR013325">
    <property type="entry name" value="RNA_pol_sigma_r2"/>
</dbReference>
<dbReference type="PANTHER" id="PTHR43133:SF50">
    <property type="entry name" value="ECF RNA POLYMERASE SIGMA FACTOR SIGM"/>
    <property type="match status" value="1"/>
</dbReference>
<keyword evidence="3" id="KW-0731">Sigma factor</keyword>
<dbReference type="NCBIfam" id="TIGR02937">
    <property type="entry name" value="sigma70-ECF"/>
    <property type="match status" value="1"/>
</dbReference>
<dbReference type="InterPro" id="IPR013324">
    <property type="entry name" value="RNA_pol_sigma_r3/r4-like"/>
</dbReference>
<comment type="similarity">
    <text evidence="1">Belongs to the sigma-70 factor family. ECF subfamily.</text>
</comment>